<feature type="transmembrane region" description="Helical" evidence="1">
    <location>
        <begin position="46"/>
        <end position="65"/>
    </location>
</feature>
<sequence>MEHRERRLLHGLRDVAEDRARGAFIWLHYPLVALLSWSFLPSAPEAVRPGVALFALVHLGLHLRLRNAPAHEFHGVLSWSAIGGAALFGLFYLLTVFL</sequence>
<evidence type="ECO:0000313" key="2">
    <source>
        <dbReference type="EMBL" id="PRY92725.1"/>
    </source>
</evidence>
<gene>
    <name evidence="2" type="ORF">BCF33_1579</name>
</gene>
<keyword evidence="1" id="KW-1133">Transmembrane helix</keyword>
<name>A0A2T0X1F6_9RHOB</name>
<keyword evidence="3" id="KW-1185">Reference proteome</keyword>
<evidence type="ECO:0000313" key="3">
    <source>
        <dbReference type="Proteomes" id="UP000238801"/>
    </source>
</evidence>
<dbReference type="Proteomes" id="UP000238801">
    <property type="component" value="Unassembled WGS sequence"/>
</dbReference>
<evidence type="ECO:0000256" key="1">
    <source>
        <dbReference type="SAM" id="Phobius"/>
    </source>
</evidence>
<protein>
    <submittedName>
        <fullName evidence="2">Uncharacterized protein</fullName>
    </submittedName>
</protein>
<dbReference type="EMBL" id="PVTT01000002">
    <property type="protein sequence ID" value="PRY92725.1"/>
    <property type="molecule type" value="Genomic_DNA"/>
</dbReference>
<keyword evidence="1" id="KW-0812">Transmembrane</keyword>
<feature type="transmembrane region" description="Helical" evidence="1">
    <location>
        <begin position="77"/>
        <end position="97"/>
    </location>
</feature>
<proteinExistence type="predicted"/>
<accession>A0A2T0X1F6</accession>
<feature type="transmembrane region" description="Helical" evidence="1">
    <location>
        <begin position="21"/>
        <end position="40"/>
    </location>
</feature>
<dbReference type="AlphaFoldDB" id="A0A2T0X1F6"/>
<keyword evidence="1" id="KW-0472">Membrane</keyword>
<reference evidence="2 3" key="1">
    <citation type="submission" date="2018-03" db="EMBL/GenBank/DDBJ databases">
        <title>Genomic Encyclopedia of Archaeal and Bacterial Type Strains, Phase II (KMG-II): from individual species to whole genera.</title>
        <authorList>
            <person name="Goeker M."/>
        </authorList>
    </citation>
    <scope>NUCLEOTIDE SEQUENCE [LARGE SCALE GENOMIC DNA]</scope>
    <source>
        <strain evidence="2 3">DSM 29318</strain>
    </source>
</reference>
<comment type="caution">
    <text evidence="2">The sequence shown here is derived from an EMBL/GenBank/DDBJ whole genome shotgun (WGS) entry which is preliminary data.</text>
</comment>
<organism evidence="2 3">
    <name type="scientific">Hasllibacter halocynthiae</name>
    <dbReference type="NCBI Taxonomy" id="595589"/>
    <lineage>
        <taxon>Bacteria</taxon>
        <taxon>Pseudomonadati</taxon>
        <taxon>Pseudomonadota</taxon>
        <taxon>Alphaproteobacteria</taxon>
        <taxon>Rhodobacterales</taxon>
        <taxon>Roseobacteraceae</taxon>
        <taxon>Hasllibacter</taxon>
    </lineage>
</organism>